<evidence type="ECO:0000313" key="2">
    <source>
        <dbReference type="Proteomes" id="UP000265520"/>
    </source>
</evidence>
<dbReference type="AlphaFoldDB" id="A0A392UGA2"/>
<protein>
    <submittedName>
        <fullName evidence="1">SUMO-activating enzyme subunit 1B</fullName>
    </submittedName>
</protein>
<comment type="caution">
    <text evidence="1">The sequence shown here is derived from an EMBL/GenBank/DDBJ whole genome shotgun (WGS) entry which is preliminary data.</text>
</comment>
<sequence length="34" mass="3904">MRLGMYGDGEELTAQETALYDCQIRVWGADAQRR</sequence>
<dbReference type="EMBL" id="LXQA010808734">
    <property type="protein sequence ID" value="MCI72018.1"/>
    <property type="molecule type" value="Genomic_DNA"/>
</dbReference>
<keyword evidence="2" id="KW-1185">Reference proteome</keyword>
<dbReference type="Proteomes" id="UP000265520">
    <property type="component" value="Unassembled WGS sequence"/>
</dbReference>
<accession>A0A392UGA2</accession>
<organism evidence="1 2">
    <name type="scientific">Trifolium medium</name>
    <dbReference type="NCBI Taxonomy" id="97028"/>
    <lineage>
        <taxon>Eukaryota</taxon>
        <taxon>Viridiplantae</taxon>
        <taxon>Streptophyta</taxon>
        <taxon>Embryophyta</taxon>
        <taxon>Tracheophyta</taxon>
        <taxon>Spermatophyta</taxon>
        <taxon>Magnoliopsida</taxon>
        <taxon>eudicotyledons</taxon>
        <taxon>Gunneridae</taxon>
        <taxon>Pentapetalae</taxon>
        <taxon>rosids</taxon>
        <taxon>fabids</taxon>
        <taxon>Fabales</taxon>
        <taxon>Fabaceae</taxon>
        <taxon>Papilionoideae</taxon>
        <taxon>50 kb inversion clade</taxon>
        <taxon>NPAAA clade</taxon>
        <taxon>Hologalegina</taxon>
        <taxon>IRL clade</taxon>
        <taxon>Trifolieae</taxon>
        <taxon>Trifolium</taxon>
    </lineage>
</organism>
<evidence type="ECO:0000313" key="1">
    <source>
        <dbReference type="EMBL" id="MCI72018.1"/>
    </source>
</evidence>
<name>A0A392UGA2_9FABA</name>
<proteinExistence type="predicted"/>
<reference evidence="1 2" key="1">
    <citation type="journal article" date="2018" name="Front. Plant Sci.">
        <title>Red Clover (Trifolium pratense) and Zigzag Clover (T. medium) - A Picture of Genomic Similarities and Differences.</title>
        <authorList>
            <person name="Dluhosova J."/>
            <person name="Istvanek J."/>
            <person name="Nedelnik J."/>
            <person name="Repkova J."/>
        </authorList>
    </citation>
    <scope>NUCLEOTIDE SEQUENCE [LARGE SCALE GENOMIC DNA]</scope>
    <source>
        <strain evidence="2">cv. 10/8</strain>
        <tissue evidence="1">Leaf</tissue>
    </source>
</reference>